<gene>
    <name evidence="3" type="ORF">TOPH_02744</name>
</gene>
<dbReference type="Pfam" id="PF00856">
    <property type="entry name" value="SET"/>
    <property type="match status" value="1"/>
</dbReference>
<feature type="domain" description="SET" evidence="2">
    <location>
        <begin position="139"/>
        <end position="284"/>
    </location>
</feature>
<evidence type="ECO:0000313" key="4">
    <source>
        <dbReference type="Proteomes" id="UP000036947"/>
    </source>
</evidence>
<dbReference type="Gene3D" id="2.170.270.10">
    <property type="entry name" value="SET domain"/>
    <property type="match status" value="1"/>
</dbReference>
<dbReference type="STRING" id="1163406.A0A0L0NF81"/>
<name>A0A0L0NF81_TOLOC</name>
<accession>A0A0L0NF81</accession>
<dbReference type="EMBL" id="LFRF01000005">
    <property type="protein sequence ID" value="KND92708.1"/>
    <property type="molecule type" value="Genomic_DNA"/>
</dbReference>
<evidence type="ECO:0000256" key="1">
    <source>
        <dbReference type="SAM" id="SignalP"/>
    </source>
</evidence>
<dbReference type="InterPro" id="IPR046341">
    <property type="entry name" value="SET_dom_sf"/>
</dbReference>
<protein>
    <submittedName>
        <fullName evidence="3">SET domain-containing protein 5</fullName>
    </submittedName>
</protein>
<dbReference type="PROSITE" id="PS50280">
    <property type="entry name" value="SET"/>
    <property type="match status" value="1"/>
</dbReference>
<organism evidence="3 4">
    <name type="scientific">Tolypocladium ophioglossoides (strain CBS 100239)</name>
    <name type="common">Snaketongue truffleclub</name>
    <name type="synonym">Elaphocordyceps ophioglossoides</name>
    <dbReference type="NCBI Taxonomy" id="1163406"/>
    <lineage>
        <taxon>Eukaryota</taxon>
        <taxon>Fungi</taxon>
        <taxon>Dikarya</taxon>
        <taxon>Ascomycota</taxon>
        <taxon>Pezizomycotina</taxon>
        <taxon>Sordariomycetes</taxon>
        <taxon>Hypocreomycetidae</taxon>
        <taxon>Hypocreales</taxon>
        <taxon>Ophiocordycipitaceae</taxon>
        <taxon>Tolypocladium</taxon>
    </lineage>
</organism>
<comment type="caution">
    <text evidence="3">The sequence shown here is derived from an EMBL/GenBank/DDBJ whole genome shotgun (WGS) entry which is preliminary data.</text>
</comment>
<feature type="chain" id="PRO_5005544888" evidence="1">
    <location>
        <begin position="34"/>
        <end position="424"/>
    </location>
</feature>
<sequence length="424" mass="47368">MLTWSFTLKTACAVEKMSLLALLLVSALAAASGQHIRDVCSSSPLRQLECRRPGLDAWDSLAQTPLGASHSAPPPWTFQGSCVTPENVTESYCVYSSRGFADGRGISILTTPERAEIIRRLPAFVEAGALSRVNTDASPPYEERELPGRGRGLIANKTLHRGDQIFAHTPILIVDEEAWQDAETKQWIEMQKAAVNGLPPASKEQFWELFGQPGEDPVSSRVDTNAFSIDINETTHSAVLPEIARLNHDCRPNAGYFFDPQTLTHYVHAVTDISPGTEITITYIDPHMPRRHRLARLSQTWGFNCSCSLCSMHPSLTQASDARLHQMHALEERLQDWETASPEIALAFVSLYEQERLYASISDAYRFAALTFCAEGQRWSAIKYARLAIEIGMLNDGFLDEDVKQMMKLAKEPEKESCWLKRVM</sequence>
<dbReference type="InterPro" id="IPR001214">
    <property type="entry name" value="SET_dom"/>
</dbReference>
<dbReference type="PANTHER" id="PTHR47332">
    <property type="entry name" value="SET DOMAIN-CONTAINING PROTEIN 5"/>
    <property type="match status" value="1"/>
</dbReference>
<keyword evidence="4" id="KW-1185">Reference proteome</keyword>
<proteinExistence type="predicted"/>
<dbReference type="PANTHER" id="PTHR47332:SF6">
    <property type="entry name" value="SET DOMAIN-CONTAINING PROTEIN"/>
    <property type="match status" value="1"/>
</dbReference>
<dbReference type="OrthoDB" id="265717at2759"/>
<keyword evidence="1" id="KW-0732">Signal</keyword>
<dbReference type="SUPFAM" id="SSF82199">
    <property type="entry name" value="SET domain"/>
    <property type="match status" value="1"/>
</dbReference>
<evidence type="ECO:0000313" key="3">
    <source>
        <dbReference type="EMBL" id="KND92708.1"/>
    </source>
</evidence>
<dbReference type="AlphaFoldDB" id="A0A0L0NF81"/>
<dbReference type="Proteomes" id="UP000036947">
    <property type="component" value="Unassembled WGS sequence"/>
</dbReference>
<dbReference type="SMART" id="SM00317">
    <property type="entry name" value="SET"/>
    <property type="match status" value="1"/>
</dbReference>
<reference evidence="3 4" key="1">
    <citation type="journal article" date="2015" name="BMC Genomics">
        <title>The genome of the truffle-parasite Tolypocladium ophioglossoides and the evolution of antifungal peptaibiotics.</title>
        <authorList>
            <person name="Quandt C.A."/>
            <person name="Bushley K.E."/>
            <person name="Spatafora J.W."/>
        </authorList>
    </citation>
    <scope>NUCLEOTIDE SEQUENCE [LARGE SCALE GENOMIC DNA]</scope>
    <source>
        <strain evidence="3 4">CBS 100239</strain>
    </source>
</reference>
<evidence type="ECO:0000259" key="2">
    <source>
        <dbReference type="PROSITE" id="PS50280"/>
    </source>
</evidence>
<feature type="signal peptide" evidence="1">
    <location>
        <begin position="1"/>
        <end position="33"/>
    </location>
</feature>
<dbReference type="InterPro" id="IPR053185">
    <property type="entry name" value="SET_domain_protein"/>
</dbReference>
<dbReference type="CDD" id="cd20071">
    <property type="entry name" value="SET_SMYD"/>
    <property type="match status" value="1"/>
</dbReference>